<evidence type="ECO:0000259" key="5">
    <source>
        <dbReference type="PROSITE" id="PS50977"/>
    </source>
</evidence>
<gene>
    <name evidence="6" type="ORF">FHU29_003281</name>
</gene>
<dbReference type="InterPro" id="IPR050109">
    <property type="entry name" value="HTH-type_TetR-like_transc_reg"/>
</dbReference>
<dbReference type="PANTHER" id="PTHR30055">
    <property type="entry name" value="HTH-TYPE TRANSCRIPTIONAL REGULATOR RUTR"/>
    <property type="match status" value="1"/>
</dbReference>
<dbReference type="InterPro" id="IPR041479">
    <property type="entry name" value="TetR_CgmR_C"/>
</dbReference>
<dbReference type="InterPro" id="IPR001647">
    <property type="entry name" value="HTH_TetR"/>
</dbReference>
<dbReference type="AlphaFoldDB" id="A0A839RP82"/>
<evidence type="ECO:0000313" key="6">
    <source>
        <dbReference type="EMBL" id="MBB3038812.1"/>
    </source>
</evidence>
<dbReference type="Gene3D" id="1.10.357.10">
    <property type="entry name" value="Tetracycline Repressor, domain 2"/>
    <property type="match status" value="1"/>
</dbReference>
<dbReference type="InterPro" id="IPR009057">
    <property type="entry name" value="Homeodomain-like_sf"/>
</dbReference>
<keyword evidence="1" id="KW-0805">Transcription regulation</keyword>
<feature type="domain" description="HTH tetR-type" evidence="5">
    <location>
        <begin position="4"/>
        <end position="64"/>
    </location>
</feature>
<evidence type="ECO:0000256" key="1">
    <source>
        <dbReference type="ARBA" id="ARBA00023015"/>
    </source>
</evidence>
<organism evidence="6 7">
    <name type="scientific">Hoyosella altamirensis</name>
    <dbReference type="NCBI Taxonomy" id="616997"/>
    <lineage>
        <taxon>Bacteria</taxon>
        <taxon>Bacillati</taxon>
        <taxon>Actinomycetota</taxon>
        <taxon>Actinomycetes</taxon>
        <taxon>Mycobacteriales</taxon>
        <taxon>Hoyosellaceae</taxon>
        <taxon>Hoyosella</taxon>
    </lineage>
</organism>
<dbReference type="Pfam" id="PF00440">
    <property type="entry name" value="TetR_N"/>
    <property type="match status" value="1"/>
</dbReference>
<dbReference type="GO" id="GO:0003700">
    <property type="term" value="F:DNA-binding transcription factor activity"/>
    <property type="evidence" value="ECO:0007669"/>
    <property type="project" value="TreeGrafter"/>
</dbReference>
<dbReference type="OrthoDB" id="9806334at2"/>
<dbReference type="InterPro" id="IPR036271">
    <property type="entry name" value="Tet_transcr_reg_TetR-rel_C_sf"/>
</dbReference>
<dbReference type="Pfam" id="PF17937">
    <property type="entry name" value="TetR_C_28"/>
    <property type="match status" value="1"/>
</dbReference>
<keyword evidence="2 4" id="KW-0238">DNA-binding</keyword>
<keyword evidence="3" id="KW-0804">Transcription</keyword>
<evidence type="ECO:0000256" key="4">
    <source>
        <dbReference type="PROSITE-ProRule" id="PRU00335"/>
    </source>
</evidence>
<dbReference type="PRINTS" id="PR00455">
    <property type="entry name" value="HTHTETR"/>
</dbReference>
<keyword evidence="7" id="KW-1185">Reference proteome</keyword>
<proteinExistence type="predicted"/>
<dbReference type="SUPFAM" id="SSF48498">
    <property type="entry name" value="Tetracyclin repressor-like, C-terminal domain"/>
    <property type="match status" value="1"/>
</dbReference>
<accession>A0A839RP82</accession>
<dbReference type="PROSITE" id="PS50977">
    <property type="entry name" value="HTH_TETR_2"/>
    <property type="match status" value="1"/>
</dbReference>
<dbReference type="EMBL" id="JACHWS010000003">
    <property type="protein sequence ID" value="MBB3038812.1"/>
    <property type="molecule type" value="Genomic_DNA"/>
</dbReference>
<dbReference type="Proteomes" id="UP000567922">
    <property type="component" value="Unassembled WGS sequence"/>
</dbReference>
<comment type="caution">
    <text evidence="6">The sequence shown here is derived from an EMBL/GenBank/DDBJ whole genome shotgun (WGS) entry which is preliminary data.</text>
</comment>
<dbReference type="SUPFAM" id="SSF46689">
    <property type="entry name" value="Homeodomain-like"/>
    <property type="match status" value="1"/>
</dbReference>
<sequence>MPNASTYDRILDALERILLRTGSAQVTLEAVANEASVSKGGLLYHFPSKDALLIGLVSRLGDLADAQLRDALSAGRSIAEFYLQSPDTTAETELLVYRTLIAALHTVDGQNHALRDAVTKVVRGWDEHLRAEITDPVQAEIVRLAGDGIYFSALLGLPLPDPDLHRQVIERLTQPGSGN</sequence>
<evidence type="ECO:0000256" key="3">
    <source>
        <dbReference type="ARBA" id="ARBA00023163"/>
    </source>
</evidence>
<evidence type="ECO:0000256" key="2">
    <source>
        <dbReference type="ARBA" id="ARBA00023125"/>
    </source>
</evidence>
<name>A0A839RP82_9ACTN</name>
<dbReference type="RefSeq" id="WP_064441443.1">
    <property type="nucleotide sequence ID" value="NZ_BDDI01000014.1"/>
</dbReference>
<protein>
    <submittedName>
        <fullName evidence="6">AcrR family transcriptional regulator</fullName>
    </submittedName>
</protein>
<dbReference type="PANTHER" id="PTHR30055:SF234">
    <property type="entry name" value="HTH-TYPE TRANSCRIPTIONAL REGULATOR BETI"/>
    <property type="match status" value="1"/>
</dbReference>
<evidence type="ECO:0000313" key="7">
    <source>
        <dbReference type="Proteomes" id="UP000567922"/>
    </source>
</evidence>
<reference evidence="6 7" key="1">
    <citation type="submission" date="2020-08" db="EMBL/GenBank/DDBJ databases">
        <title>Sequencing the genomes of 1000 actinobacteria strains.</title>
        <authorList>
            <person name="Klenk H.-P."/>
        </authorList>
    </citation>
    <scope>NUCLEOTIDE SEQUENCE [LARGE SCALE GENOMIC DNA]</scope>
    <source>
        <strain evidence="6 7">DSM 45258</strain>
    </source>
</reference>
<dbReference type="GO" id="GO:0000976">
    <property type="term" value="F:transcription cis-regulatory region binding"/>
    <property type="evidence" value="ECO:0007669"/>
    <property type="project" value="TreeGrafter"/>
</dbReference>
<feature type="DNA-binding region" description="H-T-H motif" evidence="4">
    <location>
        <begin position="27"/>
        <end position="46"/>
    </location>
</feature>